<evidence type="ECO:0000313" key="2">
    <source>
        <dbReference type="Proteomes" id="UP000886998"/>
    </source>
</evidence>
<reference evidence="1" key="1">
    <citation type="submission" date="2020-08" db="EMBL/GenBank/DDBJ databases">
        <title>Multicomponent nature underlies the extraordinary mechanical properties of spider dragline silk.</title>
        <authorList>
            <person name="Kono N."/>
            <person name="Nakamura H."/>
            <person name="Mori M."/>
            <person name="Yoshida Y."/>
            <person name="Ohtoshi R."/>
            <person name="Malay A.D."/>
            <person name="Moran D.A.P."/>
            <person name="Tomita M."/>
            <person name="Numata K."/>
            <person name="Arakawa K."/>
        </authorList>
    </citation>
    <scope>NUCLEOTIDE SEQUENCE</scope>
</reference>
<accession>A0A8X6WLE3</accession>
<sequence>MNINKGGPSSYLPLPSAHPRYAISYHPALVWTRGKFSSMCVRMRIGFEKECWLFVITGNASVEEIYLSVAHSG</sequence>
<protein>
    <submittedName>
        <fullName evidence="1">Uncharacterized protein</fullName>
    </submittedName>
</protein>
<keyword evidence="2" id="KW-1185">Reference proteome</keyword>
<organism evidence="1 2">
    <name type="scientific">Trichonephila inaurata madagascariensis</name>
    <dbReference type="NCBI Taxonomy" id="2747483"/>
    <lineage>
        <taxon>Eukaryota</taxon>
        <taxon>Metazoa</taxon>
        <taxon>Ecdysozoa</taxon>
        <taxon>Arthropoda</taxon>
        <taxon>Chelicerata</taxon>
        <taxon>Arachnida</taxon>
        <taxon>Araneae</taxon>
        <taxon>Araneomorphae</taxon>
        <taxon>Entelegynae</taxon>
        <taxon>Araneoidea</taxon>
        <taxon>Nephilidae</taxon>
        <taxon>Trichonephila</taxon>
        <taxon>Trichonephila inaurata</taxon>
    </lineage>
</organism>
<dbReference type="Proteomes" id="UP000886998">
    <property type="component" value="Unassembled WGS sequence"/>
</dbReference>
<name>A0A8X6WLE3_9ARAC</name>
<dbReference type="AlphaFoldDB" id="A0A8X6WLE3"/>
<comment type="caution">
    <text evidence="1">The sequence shown here is derived from an EMBL/GenBank/DDBJ whole genome shotgun (WGS) entry which is preliminary data.</text>
</comment>
<gene>
    <name evidence="1" type="ORF">TNIN_336891</name>
</gene>
<dbReference type="EMBL" id="BMAV01000198">
    <property type="protein sequence ID" value="GFY37253.1"/>
    <property type="molecule type" value="Genomic_DNA"/>
</dbReference>
<proteinExistence type="predicted"/>
<evidence type="ECO:0000313" key="1">
    <source>
        <dbReference type="EMBL" id="GFY37253.1"/>
    </source>
</evidence>